<proteinExistence type="predicted"/>
<evidence type="ECO:0000313" key="3">
    <source>
        <dbReference type="Proteomes" id="UP001629462"/>
    </source>
</evidence>
<gene>
    <name evidence="2" type="ORF">PQR08_07495</name>
</gene>
<sequence length="210" mass="23930">MHRVKGYFRLLPKGTHEKAYVFDVCDDVQVIARRSLGLLQALERERYSFRLLAFNDMHDLTALRARATLGQAIDSTHETVQHFSHDPRSFLSAYLNTAKRVISLRAICGGDSVVMDRLKLVFNGMPESWNDFYYEKERFLAAYRWIGQTSVSFPVALVGHVSAIQTIPRKDRSLYVLKLKRPAPTPCVRGTNVLGRGAPRPSVPDRARLR</sequence>
<name>A0ABW9CFN8_9BURK</name>
<feature type="region of interest" description="Disordered" evidence="1">
    <location>
        <begin position="190"/>
        <end position="210"/>
    </location>
</feature>
<dbReference type="EMBL" id="JAQQDB010000005">
    <property type="protein sequence ID" value="MFM0517263.1"/>
    <property type="molecule type" value="Genomic_DNA"/>
</dbReference>
<protein>
    <submittedName>
        <fullName evidence="2">Uncharacterized protein</fullName>
    </submittedName>
</protein>
<keyword evidence="3" id="KW-1185">Reference proteome</keyword>
<evidence type="ECO:0000256" key="1">
    <source>
        <dbReference type="SAM" id="MobiDB-lite"/>
    </source>
</evidence>
<organism evidence="2 3">
    <name type="scientific">Caballeronia jiangsuensis</name>
    <dbReference type="NCBI Taxonomy" id="1458357"/>
    <lineage>
        <taxon>Bacteria</taxon>
        <taxon>Pseudomonadati</taxon>
        <taxon>Pseudomonadota</taxon>
        <taxon>Betaproteobacteria</taxon>
        <taxon>Burkholderiales</taxon>
        <taxon>Burkholderiaceae</taxon>
        <taxon>Caballeronia</taxon>
    </lineage>
</organism>
<reference evidence="2 3" key="1">
    <citation type="journal article" date="2024" name="Chem. Sci.">
        <title>Discovery of megapolipeptins by genome mining of a Burkholderiales bacteria collection.</title>
        <authorList>
            <person name="Paulo B.S."/>
            <person name="Recchia M.J.J."/>
            <person name="Lee S."/>
            <person name="Fergusson C.H."/>
            <person name="Romanowski S.B."/>
            <person name="Hernandez A."/>
            <person name="Krull N."/>
            <person name="Liu D.Y."/>
            <person name="Cavanagh H."/>
            <person name="Bos A."/>
            <person name="Gray C.A."/>
            <person name="Murphy B.T."/>
            <person name="Linington R.G."/>
            <person name="Eustaquio A.S."/>
        </authorList>
    </citation>
    <scope>NUCLEOTIDE SEQUENCE [LARGE SCALE GENOMIC DNA]</scope>
    <source>
        <strain evidence="2 3">RL17-374-BIF-D</strain>
    </source>
</reference>
<evidence type="ECO:0000313" key="2">
    <source>
        <dbReference type="EMBL" id="MFM0517263.1"/>
    </source>
</evidence>
<comment type="caution">
    <text evidence="2">The sequence shown here is derived from an EMBL/GenBank/DDBJ whole genome shotgun (WGS) entry which is preliminary data.</text>
</comment>
<dbReference type="Proteomes" id="UP001629462">
    <property type="component" value="Unassembled WGS sequence"/>
</dbReference>
<dbReference type="RefSeq" id="WP_408161212.1">
    <property type="nucleotide sequence ID" value="NZ_JAQQDB010000005.1"/>
</dbReference>
<accession>A0ABW9CFN8</accession>